<dbReference type="STRING" id="353153.Q4D2L4"/>
<evidence type="ECO:0000256" key="1">
    <source>
        <dbReference type="SAM" id="MobiDB-lite"/>
    </source>
</evidence>
<dbReference type="RefSeq" id="XP_808621.1">
    <property type="nucleotide sequence ID" value="XM_803528.1"/>
</dbReference>
<feature type="compositionally biased region" description="Basic residues" evidence="1">
    <location>
        <begin position="1"/>
        <end position="11"/>
    </location>
</feature>
<gene>
    <name evidence="2" type="ORF">Tc00.1047053511435.49</name>
</gene>
<dbReference type="EMBL" id="AAHK01001149">
    <property type="protein sequence ID" value="EAN86770.1"/>
    <property type="molecule type" value="Genomic_DNA"/>
</dbReference>
<organism evidence="2 3">
    <name type="scientific">Trypanosoma cruzi (strain CL Brener)</name>
    <dbReference type="NCBI Taxonomy" id="353153"/>
    <lineage>
        <taxon>Eukaryota</taxon>
        <taxon>Discoba</taxon>
        <taxon>Euglenozoa</taxon>
        <taxon>Kinetoplastea</taxon>
        <taxon>Metakinetoplastina</taxon>
        <taxon>Trypanosomatida</taxon>
        <taxon>Trypanosomatidae</taxon>
        <taxon>Trypanosoma</taxon>
        <taxon>Schizotrypanum</taxon>
    </lineage>
</organism>
<protein>
    <submittedName>
        <fullName evidence="2">Phosphatidylinositol 3-kinase, putative</fullName>
    </submittedName>
</protein>
<comment type="caution">
    <text evidence="2">The sequence shown here is derived from an EMBL/GenBank/DDBJ whole genome shotgun (WGS) entry which is preliminary data.</text>
</comment>
<sequence>MQKYAMQRRHTSSGSSSGGGATGNGSGLHVLGCGVVGNGGGGAVGRGVSSGPVPEVAASSYVPMSSSTAAGSTDASDEEVNQLLKELECSVNGSNAEAVMRDAVWAIERRAFASCDPMSRDLFLEQRIRDVLSELSRTSNPKLLLLAVEFIDALLAVPYTNPQQKFTRLCRSLFIVLHCGLE</sequence>
<dbReference type="GeneID" id="3539075"/>
<accession>Q4D2L4</accession>
<keyword evidence="3" id="KW-1185">Reference proteome</keyword>
<dbReference type="KEGG" id="tcr:511435.49"/>
<reference evidence="2 3" key="1">
    <citation type="journal article" date="2005" name="Science">
        <title>The genome sequence of Trypanosoma cruzi, etiologic agent of Chagas disease.</title>
        <authorList>
            <person name="El-Sayed N.M."/>
            <person name="Myler P.J."/>
            <person name="Bartholomeu D.C."/>
            <person name="Nilsson D."/>
            <person name="Aggarwal G."/>
            <person name="Tran A.N."/>
            <person name="Ghedin E."/>
            <person name="Worthey E.A."/>
            <person name="Delcher A.L."/>
            <person name="Blandin G."/>
            <person name="Westenberger S.J."/>
            <person name="Caler E."/>
            <person name="Cerqueira G.C."/>
            <person name="Branche C."/>
            <person name="Haas B."/>
            <person name="Anupama A."/>
            <person name="Arner E."/>
            <person name="Aslund L."/>
            <person name="Attipoe P."/>
            <person name="Bontempi E."/>
            <person name="Bringaud F."/>
            <person name="Burton P."/>
            <person name="Cadag E."/>
            <person name="Campbell D.A."/>
            <person name="Carrington M."/>
            <person name="Crabtree J."/>
            <person name="Darban H."/>
            <person name="da Silveira J.F."/>
            <person name="de Jong P."/>
            <person name="Edwards K."/>
            <person name="Englund P.T."/>
            <person name="Fazelina G."/>
            <person name="Feldblyum T."/>
            <person name="Ferella M."/>
            <person name="Frasch A.C."/>
            <person name="Gull K."/>
            <person name="Horn D."/>
            <person name="Hou L."/>
            <person name="Huang Y."/>
            <person name="Kindlund E."/>
            <person name="Klingbeil M."/>
            <person name="Kluge S."/>
            <person name="Koo H."/>
            <person name="Lacerda D."/>
            <person name="Levin M.J."/>
            <person name="Lorenzi H."/>
            <person name="Louie T."/>
            <person name="Machado C.R."/>
            <person name="McCulloch R."/>
            <person name="McKenna A."/>
            <person name="Mizuno Y."/>
            <person name="Mottram J.C."/>
            <person name="Nelson S."/>
            <person name="Ochaya S."/>
            <person name="Osoegawa K."/>
            <person name="Pai G."/>
            <person name="Parsons M."/>
            <person name="Pentony M."/>
            <person name="Pettersson U."/>
            <person name="Pop M."/>
            <person name="Ramirez J.L."/>
            <person name="Rinta J."/>
            <person name="Robertson L."/>
            <person name="Salzberg S.L."/>
            <person name="Sanchez D.O."/>
            <person name="Seyler A."/>
            <person name="Sharma R."/>
            <person name="Shetty J."/>
            <person name="Simpson A.J."/>
            <person name="Sisk E."/>
            <person name="Tammi M.T."/>
            <person name="Tarleton R."/>
            <person name="Teixeira S."/>
            <person name="Van Aken S."/>
            <person name="Vogt C."/>
            <person name="Ward P.N."/>
            <person name="Wickstead B."/>
            <person name="Wortman J."/>
            <person name="White O."/>
            <person name="Fraser C.M."/>
            <person name="Stuart K.D."/>
            <person name="Andersson B."/>
        </authorList>
    </citation>
    <scope>NUCLEOTIDE SEQUENCE [LARGE SCALE GENOMIC DNA]</scope>
    <source>
        <strain evidence="2 3">CL Brener</strain>
    </source>
</reference>
<dbReference type="PaxDb" id="353153-Q4D2L4"/>
<dbReference type="InParanoid" id="Q4D2L4"/>
<dbReference type="AlphaFoldDB" id="Q4D2L4"/>
<proteinExistence type="predicted"/>
<dbReference type="eggNOG" id="KOG0891">
    <property type="taxonomic scope" value="Eukaryota"/>
</dbReference>
<dbReference type="SMR" id="Q4D2L4"/>
<feature type="non-terminal residue" evidence="2">
    <location>
        <position position="182"/>
    </location>
</feature>
<evidence type="ECO:0000313" key="3">
    <source>
        <dbReference type="Proteomes" id="UP000002296"/>
    </source>
</evidence>
<evidence type="ECO:0000313" key="2">
    <source>
        <dbReference type="EMBL" id="EAN86770.1"/>
    </source>
</evidence>
<name>Q4D2L4_TRYCC</name>
<feature type="region of interest" description="Disordered" evidence="1">
    <location>
        <begin position="1"/>
        <end position="23"/>
    </location>
</feature>
<dbReference type="Proteomes" id="UP000002296">
    <property type="component" value="Unassembled WGS sequence"/>
</dbReference>